<keyword evidence="2" id="KW-1185">Reference proteome</keyword>
<comment type="caution">
    <text evidence="1">The sequence shown here is derived from an EMBL/GenBank/DDBJ whole genome shotgun (WGS) entry which is preliminary data.</text>
</comment>
<dbReference type="Gene3D" id="1.10.510.10">
    <property type="entry name" value="Transferase(Phosphotransferase) domain 1"/>
    <property type="match status" value="1"/>
</dbReference>
<dbReference type="Proteomes" id="UP001270362">
    <property type="component" value="Unassembled WGS sequence"/>
</dbReference>
<dbReference type="EMBL" id="JAULSO010000006">
    <property type="protein sequence ID" value="KAK3681583.1"/>
    <property type="molecule type" value="Genomic_DNA"/>
</dbReference>
<evidence type="ECO:0000313" key="2">
    <source>
        <dbReference type="Proteomes" id="UP001270362"/>
    </source>
</evidence>
<dbReference type="AlphaFoldDB" id="A0AAE1C7G1"/>
<protein>
    <submittedName>
        <fullName evidence="1">Uncharacterized protein</fullName>
    </submittedName>
</protein>
<proteinExistence type="predicted"/>
<name>A0AAE1C7G1_9PEZI</name>
<sequence>MVQTTPEGWPCDNSLAQLIRDMVYGNLLPSPIQDWPVPAPLDSIVDACCHPDPNLRPSLNELSIMVDEMVDKTADKTADRTADKTVDRIPDA</sequence>
<evidence type="ECO:0000313" key="1">
    <source>
        <dbReference type="EMBL" id="KAK3681583.1"/>
    </source>
</evidence>
<organism evidence="1 2">
    <name type="scientific">Podospora appendiculata</name>
    <dbReference type="NCBI Taxonomy" id="314037"/>
    <lineage>
        <taxon>Eukaryota</taxon>
        <taxon>Fungi</taxon>
        <taxon>Dikarya</taxon>
        <taxon>Ascomycota</taxon>
        <taxon>Pezizomycotina</taxon>
        <taxon>Sordariomycetes</taxon>
        <taxon>Sordariomycetidae</taxon>
        <taxon>Sordariales</taxon>
        <taxon>Podosporaceae</taxon>
        <taxon>Podospora</taxon>
    </lineage>
</organism>
<gene>
    <name evidence="1" type="ORF">B0T22DRAFT_472502</name>
</gene>
<reference evidence="1" key="1">
    <citation type="journal article" date="2023" name="Mol. Phylogenet. Evol.">
        <title>Genome-scale phylogeny and comparative genomics of the fungal order Sordariales.</title>
        <authorList>
            <person name="Hensen N."/>
            <person name="Bonometti L."/>
            <person name="Westerberg I."/>
            <person name="Brannstrom I.O."/>
            <person name="Guillou S."/>
            <person name="Cros-Aarteil S."/>
            <person name="Calhoun S."/>
            <person name="Haridas S."/>
            <person name="Kuo A."/>
            <person name="Mondo S."/>
            <person name="Pangilinan J."/>
            <person name="Riley R."/>
            <person name="LaButti K."/>
            <person name="Andreopoulos B."/>
            <person name="Lipzen A."/>
            <person name="Chen C."/>
            <person name="Yan M."/>
            <person name="Daum C."/>
            <person name="Ng V."/>
            <person name="Clum A."/>
            <person name="Steindorff A."/>
            <person name="Ohm R.A."/>
            <person name="Martin F."/>
            <person name="Silar P."/>
            <person name="Natvig D.O."/>
            <person name="Lalanne C."/>
            <person name="Gautier V."/>
            <person name="Ament-Velasquez S.L."/>
            <person name="Kruys A."/>
            <person name="Hutchinson M.I."/>
            <person name="Powell A.J."/>
            <person name="Barry K."/>
            <person name="Miller A.N."/>
            <person name="Grigoriev I.V."/>
            <person name="Debuchy R."/>
            <person name="Gladieux P."/>
            <person name="Hiltunen Thoren M."/>
            <person name="Johannesson H."/>
        </authorList>
    </citation>
    <scope>NUCLEOTIDE SEQUENCE</scope>
    <source>
        <strain evidence="1">CBS 314.62</strain>
    </source>
</reference>
<reference evidence="1" key="2">
    <citation type="submission" date="2023-06" db="EMBL/GenBank/DDBJ databases">
        <authorList>
            <consortium name="Lawrence Berkeley National Laboratory"/>
            <person name="Haridas S."/>
            <person name="Hensen N."/>
            <person name="Bonometti L."/>
            <person name="Westerberg I."/>
            <person name="Brannstrom I.O."/>
            <person name="Guillou S."/>
            <person name="Cros-Aarteil S."/>
            <person name="Calhoun S."/>
            <person name="Kuo A."/>
            <person name="Mondo S."/>
            <person name="Pangilinan J."/>
            <person name="Riley R."/>
            <person name="Labutti K."/>
            <person name="Andreopoulos B."/>
            <person name="Lipzen A."/>
            <person name="Chen C."/>
            <person name="Yanf M."/>
            <person name="Daum C."/>
            <person name="Ng V."/>
            <person name="Clum A."/>
            <person name="Steindorff A."/>
            <person name="Ohm R."/>
            <person name="Martin F."/>
            <person name="Silar P."/>
            <person name="Natvig D."/>
            <person name="Lalanne C."/>
            <person name="Gautier V."/>
            <person name="Ament-Velasquez S.L."/>
            <person name="Kruys A."/>
            <person name="Hutchinson M.I."/>
            <person name="Powell A.J."/>
            <person name="Barry K."/>
            <person name="Miller A.N."/>
            <person name="Grigoriev I.V."/>
            <person name="Debuchy R."/>
            <person name="Gladieux P."/>
            <person name="Thoren M.H."/>
            <person name="Johannesson H."/>
        </authorList>
    </citation>
    <scope>NUCLEOTIDE SEQUENCE</scope>
    <source>
        <strain evidence="1">CBS 314.62</strain>
    </source>
</reference>
<accession>A0AAE1C7G1</accession>